<protein>
    <submittedName>
        <fullName evidence="1">Uncharacterized protein</fullName>
    </submittedName>
</protein>
<dbReference type="HOGENOM" id="CLU_2293367_0_0_1"/>
<dbReference type="InParanoid" id="A0A0C3A055"/>
<gene>
    <name evidence="1" type="ORF">SCLCIDRAFT_1218972</name>
</gene>
<proteinExistence type="predicted"/>
<evidence type="ECO:0000313" key="2">
    <source>
        <dbReference type="Proteomes" id="UP000053989"/>
    </source>
</evidence>
<dbReference type="AlphaFoldDB" id="A0A0C3A055"/>
<sequence length="101" mass="11380">MLWMVPPARVTSFISTTTPSLCPSRSLLSYHKFFASQVIGPSVWPILSTKVLANLNKGSPPHRPTNHFPIIPRRKPLLHPSIASIGFTLFRSWYRSDFCAC</sequence>
<evidence type="ECO:0000313" key="1">
    <source>
        <dbReference type="EMBL" id="KIM58057.1"/>
    </source>
</evidence>
<name>A0A0C3A055_9AGAM</name>
<reference evidence="1 2" key="1">
    <citation type="submission" date="2014-04" db="EMBL/GenBank/DDBJ databases">
        <authorList>
            <consortium name="DOE Joint Genome Institute"/>
            <person name="Kuo A."/>
            <person name="Kohler A."/>
            <person name="Nagy L.G."/>
            <person name="Floudas D."/>
            <person name="Copeland A."/>
            <person name="Barry K.W."/>
            <person name="Cichocki N."/>
            <person name="Veneault-Fourrey C."/>
            <person name="LaButti K."/>
            <person name="Lindquist E.A."/>
            <person name="Lipzen A."/>
            <person name="Lundell T."/>
            <person name="Morin E."/>
            <person name="Murat C."/>
            <person name="Sun H."/>
            <person name="Tunlid A."/>
            <person name="Henrissat B."/>
            <person name="Grigoriev I.V."/>
            <person name="Hibbett D.S."/>
            <person name="Martin F."/>
            <person name="Nordberg H.P."/>
            <person name="Cantor M.N."/>
            <person name="Hua S.X."/>
        </authorList>
    </citation>
    <scope>NUCLEOTIDE SEQUENCE [LARGE SCALE GENOMIC DNA]</scope>
    <source>
        <strain evidence="1 2">Foug A</strain>
    </source>
</reference>
<organism evidence="1 2">
    <name type="scientific">Scleroderma citrinum Foug A</name>
    <dbReference type="NCBI Taxonomy" id="1036808"/>
    <lineage>
        <taxon>Eukaryota</taxon>
        <taxon>Fungi</taxon>
        <taxon>Dikarya</taxon>
        <taxon>Basidiomycota</taxon>
        <taxon>Agaricomycotina</taxon>
        <taxon>Agaricomycetes</taxon>
        <taxon>Agaricomycetidae</taxon>
        <taxon>Boletales</taxon>
        <taxon>Sclerodermatineae</taxon>
        <taxon>Sclerodermataceae</taxon>
        <taxon>Scleroderma</taxon>
    </lineage>
</organism>
<dbReference type="EMBL" id="KN822092">
    <property type="protein sequence ID" value="KIM58057.1"/>
    <property type="molecule type" value="Genomic_DNA"/>
</dbReference>
<dbReference type="Proteomes" id="UP000053989">
    <property type="component" value="Unassembled WGS sequence"/>
</dbReference>
<reference evidence="2" key="2">
    <citation type="submission" date="2015-01" db="EMBL/GenBank/DDBJ databases">
        <title>Evolutionary Origins and Diversification of the Mycorrhizal Mutualists.</title>
        <authorList>
            <consortium name="DOE Joint Genome Institute"/>
            <consortium name="Mycorrhizal Genomics Consortium"/>
            <person name="Kohler A."/>
            <person name="Kuo A."/>
            <person name="Nagy L.G."/>
            <person name="Floudas D."/>
            <person name="Copeland A."/>
            <person name="Barry K.W."/>
            <person name="Cichocki N."/>
            <person name="Veneault-Fourrey C."/>
            <person name="LaButti K."/>
            <person name="Lindquist E.A."/>
            <person name="Lipzen A."/>
            <person name="Lundell T."/>
            <person name="Morin E."/>
            <person name="Murat C."/>
            <person name="Riley R."/>
            <person name="Ohm R."/>
            <person name="Sun H."/>
            <person name="Tunlid A."/>
            <person name="Henrissat B."/>
            <person name="Grigoriev I.V."/>
            <person name="Hibbett D.S."/>
            <person name="Martin F."/>
        </authorList>
    </citation>
    <scope>NUCLEOTIDE SEQUENCE [LARGE SCALE GENOMIC DNA]</scope>
    <source>
        <strain evidence="2">Foug A</strain>
    </source>
</reference>
<keyword evidence="2" id="KW-1185">Reference proteome</keyword>
<accession>A0A0C3A055</accession>